<evidence type="ECO:0000313" key="5">
    <source>
        <dbReference type="EMBL" id="HGN37168.1"/>
    </source>
</evidence>
<dbReference type="InterPro" id="IPR004821">
    <property type="entry name" value="Cyt_trans-like"/>
</dbReference>
<sequence length="221" mass="25414">MDACERLSKYLATFKESLKSLKLIDTSSSRIVDLALSYFNDSKYYFEKGDCITGLVTISYAEGILDALKLLNMIEWHWQKPIERIVLAAGSFDIIHPGHIEFLKWASSLGSKLYVIVSRDENYKRFKGFNPVFKESERLCIVSSLRYIYRALLGSIENILKSVEEIKPDVIALGYDQLLDINFDKEIRIKGLNAKVIRMDSRIGSYSSSNIKDRICSEWCR</sequence>
<dbReference type="AlphaFoldDB" id="A0A7J3JPS2"/>
<name>A0A7J3JPS2_9CREN</name>
<dbReference type="EMBL" id="DTBZ01000076">
    <property type="protein sequence ID" value="HGQ18078.1"/>
    <property type="molecule type" value="Genomic_DNA"/>
</dbReference>
<comment type="caution">
    <text evidence="6">The sequence shown here is derived from an EMBL/GenBank/DDBJ whole genome shotgun (WGS) entry which is preliminary data.</text>
</comment>
<dbReference type="NCBIfam" id="TIGR00125">
    <property type="entry name" value="cyt_tran_rel"/>
    <property type="match status" value="1"/>
</dbReference>
<dbReference type="GO" id="GO:0016779">
    <property type="term" value="F:nucleotidyltransferase activity"/>
    <property type="evidence" value="ECO:0007669"/>
    <property type="project" value="UniProtKB-KW"/>
</dbReference>
<dbReference type="Pfam" id="PF04010">
    <property type="entry name" value="DUF357"/>
    <property type="match status" value="1"/>
</dbReference>
<evidence type="ECO:0000256" key="1">
    <source>
        <dbReference type="ARBA" id="ARBA00022679"/>
    </source>
</evidence>
<dbReference type="EMBL" id="DTAI01000192">
    <property type="protein sequence ID" value="HGN37168.1"/>
    <property type="molecule type" value="Genomic_DNA"/>
</dbReference>
<proteinExistence type="predicted"/>
<dbReference type="SUPFAM" id="SSF158372">
    <property type="entry name" value="AF1782-like"/>
    <property type="match status" value="1"/>
</dbReference>
<dbReference type="Gene3D" id="1.20.1270.90">
    <property type="entry name" value="AF1782-like"/>
    <property type="match status" value="1"/>
</dbReference>
<dbReference type="Pfam" id="PF01467">
    <property type="entry name" value="CTP_transf_like"/>
    <property type="match status" value="1"/>
</dbReference>
<dbReference type="PANTHER" id="PTHR43793">
    <property type="entry name" value="FAD SYNTHASE"/>
    <property type="match status" value="1"/>
</dbReference>
<dbReference type="Gene3D" id="3.40.50.620">
    <property type="entry name" value="HUPs"/>
    <property type="match status" value="1"/>
</dbReference>
<feature type="domain" description="Cytidyltransferase-like" evidence="3">
    <location>
        <begin position="87"/>
        <end position="213"/>
    </location>
</feature>
<dbReference type="SUPFAM" id="SSF52374">
    <property type="entry name" value="Nucleotidylyl transferase"/>
    <property type="match status" value="1"/>
</dbReference>
<dbReference type="InterPro" id="IPR050385">
    <property type="entry name" value="Archaeal_FAD_synthase"/>
</dbReference>
<keyword evidence="2 6" id="KW-0548">Nucleotidyltransferase</keyword>
<accession>A0A7J3JPS2</accession>
<evidence type="ECO:0000259" key="3">
    <source>
        <dbReference type="Pfam" id="PF01467"/>
    </source>
</evidence>
<reference evidence="6" key="1">
    <citation type="journal article" date="2020" name="mSystems">
        <title>Genome- and Community-Level Interaction Insights into Carbon Utilization and Element Cycling Functions of Hydrothermarchaeota in Hydrothermal Sediment.</title>
        <authorList>
            <person name="Zhou Z."/>
            <person name="Liu Y."/>
            <person name="Xu W."/>
            <person name="Pan J."/>
            <person name="Luo Z.H."/>
            <person name="Li M."/>
        </authorList>
    </citation>
    <scope>NUCLEOTIDE SEQUENCE [LARGE SCALE GENOMIC DNA]</scope>
    <source>
        <strain evidence="5">SpSt-618</strain>
        <strain evidence="6">SpSt-657</strain>
    </source>
</reference>
<dbReference type="InterPro" id="IPR014729">
    <property type="entry name" value="Rossmann-like_a/b/a_fold"/>
</dbReference>
<evidence type="ECO:0000259" key="4">
    <source>
        <dbReference type="Pfam" id="PF04010"/>
    </source>
</evidence>
<protein>
    <submittedName>
        <fullName evidence="6">Cytidylyltransferase family protein</fullName>
    </submittedName>
</protein>
<dbReference type="InterPro" id="IPR036809">
    <property type="entry name" value="AF1782-like_sf"/>
</dbReference>
<evidence type="ECO:0000313" key="6">
    <source>
        <dbReference type="EMBL" id="HGQ18078.1"/>
    </source>
</evidence>
<dbReference type="PANTHER" id="PTHR43793:SF1">
    <property type="entry name" value="FAD SYNTHASE"/>
    <property type="match status" value="1"/>
</dbReference>
<organism evidence="6">
    <name type="scientific">Ignisphaera aggregans</name>
    <dbReference type="NCBI Taxonomy" id="334771"/>
    <lineage>
        <taxon>Archaea</taxon>
        <taxon>Thermoproteota</taxon>
        <taxon>Thermoprotei</taxon>
        <taxon>Desulfurococcales</taxon>
        <taxon>Desulfurococcaceae</taxon>
        <taxon>Ignisphaera</taxon>
    </lineage>
</organism>
<dbReference type="InterPro" id="IPR023140">
    <property type="entry name" value="DUF357"/>
</dbReference>
<feature type="domain" description="DUF357" evidence="4">
    <location>
        <begin position="9"/>
        <end position="72"/>
    </location>
</feature>
<keyword evidence="1 6" id="KW-0808">Transferase</keyword>
<gene>
    <name evidence="5" type="ORF">ENT87_06445</name>
    <name evidence="6" type="ORF">ENU30_03765</name>
</gene>
<evidence type="ECO:0000256" key="2">
    <source>
        <dbReference type="ARBA" id="ARBA00022695"/>
    </source>
</evidence>